<evidence type="ECO:0000313" key="2">
    <source>
        <dbReference type="Proteomes" id="UP001165064"/>
    </source>
</evidence>
<dbReference type="EMBL" id="BSXS01001540">
    <property type="protein sequence ID" value="GME76473.1"/>
    <property type="molecule type" value="Genomic_DNA"/>
</dbReference>
<keyword evidence="2" id="KW-1185">Reference proteome</keyword>
<proteinExistence type="predicted"/>
<accession>A0ACB5SY02</accession>
<comment type="caution">
    <text evidence="1">The sequence shown here is derived from an EMBL/GenBank/DDBJ whole genome shotgun (WGS) entry which is preliminary data.</text>
</comment>
<protein>
    <submittedName>
        <fullName evidence="1">Unnamed protein product</fullName>
    </submittedName>
</protein>
<name>A0ACB5SY02_AMBMO</name>
<gene>
    <name evidence="1" type="ORF">Amon02_000262400</name>
</gene>
<sequence>MTSLNTRMFQSYKNIRRVLKNVKNLNEEDKYVLNILLWCILAKNDIYGLCFLSAHTVFDHKQFKNYPNFQNSNQLDQNSPFYYFSKLLKVHQILRCVSYLHHEKFKYFQEKLDYIHEVNRQLLNVKIEIGVSNTLYYHVLKIYILSIELHVKKVEFQMIQSVNIQNLTKGKFEKAKEGSTSQHWVHLINILKEVYMSISSILMFHSHIFQYSQDILFLCLKASTEMIPFVFHKDEGVRAQFRQNLGYLIPLFEINYRKIAWQESDLYYYILTNSYADRFKSIEFVRDYVNSVNYEKLVKKYGNVKSCRPLLVEMLPPFAIPVLSFTEDFEF</sequence>
<reference evidence="1" key="1">
    <citation type="submission" date="2023-04" db="EMBL/GenBank/DDBJ databases">
        <title>Ambrosiozyma monospora NBRC 10751.</title>
        <authorList>
            <person name="Ichikawa N."/>
            <person name="Sato H."/>
            <person name="Tonouchi N."/>
        </authorList>
    </citation>
    <scope>NUCLEOTIDE SEQUENCE</scope>
    <source>
        <strain evidence="1">NBRC 10751</strain>
    </source>
</reference>
<evidence type="ECO:0000313" key="1">
    <source>
        <dbReference type="EMBL" id="GME76473.1"/>
    </source>
</evidence>
<dbReference type="Proteomes" id="UP001165064">
    <property type="component" value="Unassembled WGS sequence"/>
</dbReference>
<organism evidence="1 2">
    <name type="scientific">Ambrosiozyma monospora</name>
    <name type="common">Yeast</name>
    <name type="synonym">Endomycopsis monosporus</name>
    <dbReference type="NCBI Taxonomy" id="43982"/>
    <lineage>
        <taxon>Eukaryota</taxon>
        <taxon>Fungi</taxon>
        <taxon>Dikarya</taxon>
        <taxon>Ascomycota</taxon>
        <taxon>Saccharomycotina</taxon>
        <taxon>Pichiomycetes</taxon>
        <taxon>Pichiales</taxon>
        <taxon>Pichiaceae</taxon>
        <taxon>Ambrosiozyma</taxon>
    </lineage>
</organism>